<dbReference type="WBParaSite" id="MhA1_Contig906.frz3.gene2">
    <property type="protein sequence ID" value="MhA1_Contig906.frz3.gene2"/>
    <property type="gene ID" value="MhA1_Contig906.frz3.gene2"/>
</dbReference>
<feature type="transmembrane region" description="Helical" evidence="6">
    <location>
        <begin position="154"/>
        <end position="173"/>
    </location>
</feature>
<evidence type="ECO:0000256" key="2">
    <source>
        <dbReference type="ARBA" id="ARBA00022692"/>
    </source>
</evidence>
<keyword evidence="7" id="KW-1185">Reference proteome</keyword>
<dbReference type="InterPro" id="IPR051415">
    <property type="entry name" value="LAAT-1"/>
</dbReference>
<dbReference type="GO" id="GO:0098852">
    <property type="term" value="C:lytic vacuole membrane"/>
    <property type="evidence" value="ECO:0007669"/>
    <property type="project" value="UniProtKB-ARBA"/>
</dbReference>
<evidence type="ECO:0000313" key="8">
    <source>
        <dbReference type="WBParaSite" id="MhA1_Contig906.frz3.gene2"/>
    </source>
</evidence>
<proteinExistence type="inferred from homology"/>
<feature type="transmembrane region" description="Helical" evidence="6">
    <location>
        <begin position="56"/>
        <end position="77"/>
    </location>
</feature>
<feature type="transmembrane region" description="Helical" evidence="6">
    <location>
        <begin position="214"/>
        <end position="230"/>
    </location>
</feature>
<keyword evidence="4 6" id="KW-0472">Membrane</keyword>
<dbReference type="SMART" id="SM00679">
    <property type="entry name" value="CTNS"/>
    <property type="match status" value="2"/>
</dbReference>
<dbReference type="FunFam" id="1.20.1280.290:FF:000009">
    <property type="entry name" value="PQ loop repeat family protein"/>
    <property type="match status" value="1"/>
</dbReference>
<comment type="subcellular location">
    <subcellularLocation>
        <location evidence="1">Membrane</location>
        <topology evidence="1">Multi-pass membrane protein</topology>
    </subcellularLocation>
</comment>
<accession>A0A1I8C135</accession>
<dbReference type="AlphaFoldDB" id="A0A1I8C135"/>
<name>A0A1I8C135_MELHA</name>
<evidence type="ECO:0000256" key="1">
    <source>
        <dbReference type="ARBA" id="ARBA00004141"/>
    </source>
</evidence>
<sequence>MLSRYWPFPIVDTERIVMSPDGSNKLLLNDIRMDCPNGTKWILNVFGDCVDSSLKMLGFSVGLISLCLWLVPLFPQLYENYKQKRCEGLSIFFLMFWLIGDTCNLLGALLTHQQPLQQWIGFYYIIQDMVLVGQFFYYTRIYSNTIGEAARTDAAVIIPVSILGFFGIFSFIADRSYFSNLHTGRSLSSESVPLITRRGNPLMFPPIFEGYKDVAGYLIGTVAAFCYFAGRIPQLLRNYYRKSCEGLSLAMFYIIVLANLTYGLSVLLETTGWRYLLRHLPWLAGSLGCCAFDVIMIGQIYYYNRKNLATTITDEREGLLQDELEE</sequence>
<protein>
    <submittedName>
        <fullName evidence="8">PQ loop repeat family protein</fullName>
    </submittedName>
</protein>
<keyword evidence="3 6" id="KW-1133">Transmembrane helix</keyword>
<evidence type="ECO:0000313" key="7">
    <source>
        <dbReference type="Proteomes" id="UP000095281"/>
    </source>
</evidence>
<dbReference type="GO" id="GO:0015174">
    <property type="term" value="F:basic amino acid transmembrane transporter activity"/>
    <property type="evidence" value="ECO:0007669"/>
    <property type="project" value="TreeGrafter"/>
</dbReference>
<feature type="transmembrane region" description="Helical" evidence="6">
    <location>
        <begin position="250"/>
        <end position="268"/>
    </location>
</feature>
<feature type="transmembrane region" description="Helical" evidence="6">
    <location>
        <begin position="280"/>
        <end position="303"/>
    </location>
</feature>
<dbReference type="PANTHER" id="PTHR16201">
    <property type="entry name" value="SEVEN TRANSMEMBRANE PROTEIN 1-RELATED"/>
    <property type="match status" value="1"/>
</dbReference>
<feature type="transmembrane region" description="Helical" evidence="6">
    <location>
        <begin position="89"/>
        <end position="110"/>
    </location>
</feature>
<feature type="transmembrane region" description="Helical" evidence="6">
    <location>
        <begin position="122"/>
        <end position="142"/>
    </location>
</feature>
<dbReference type="PANTHER" id="PTHR16201:SF34">
    <property type="entry name" value="LYSOSOMAL AMINO ACID TRANSPORTER 1"/>
    <property type="match status" value="1"/>
</dbReference>
<dbReference type="InterPro" id="IPR006603">
    <property type="entry name" value="PQ-loop_rpt"/>
</dbReference>
<dbReference type="FunFam" id="1.20.1280.290:FF:000049">
    <property type="entry name" value="Lysosomal amino acid transporter 1"/>
    <property type="match status" value="1"/>
</dbReference>
<dbReference type="Pfam" id="PF04193">
    <property type="entry name" value="PQ-loop"/>
    <property type="match status" value="2"/>
</dbReference>
<dbReference type="Proteomes" id="UP000095281">
    <property type="component" value="Unplaced"/>
</dbReference>
<dbReference type="Gene3D" id="1.20.1280.290">
    <property type="match status" value="2"/>
</dbReference>
<keyword evidence="2 6" id="KW-0812">Transmembrane</keyword>
<evidence type="ECO:0000256" key="3">
    <source>
        <dbReference type="ARBA" id="ARBA00022989"/>
    </source>
</evidence>
<evidence type="ECO:0000256" key="5">
    <source>
        <dbReference type="ARBA" id="ARBA00038039"/>
    </source>
</evidence>
<comment type="similarity">
    <text evidence="5">Belongs to the laat-1 family.</text>
</comment>
<evidence type="ECO:0000256" key="6">
    <source>
        <dbReference type="SAM" id="Phobius"/>
    </source>
</evidence>
<organism evidence="7 8">
    <name type="scientific">Meloidogyne hapla</name>
    <name type="common">Root-knot nematode worm</name>
    <dbReference type="NCBI Taxonomy" id="6305"/>
    <lineage>
        <taxon>Eukaryota</taxon>
        <taxon>Metazoa</taxon>
        <taxon>Ecdysozoa</taxon>
        <taxon>Nematoda</taxon>
        <taxon>Chromadorea</taxon>
        <taxon>Rhabditida</taxon>
        <taxon>Tylenchina</taxon>
        <taxon>Tylenchomorpha</taxon>
        <taxon>Tylenchoidea</taxon>
        <taxon>Meloidogynidae</taxon>
        <taxon>Meloidogyninae</taxon>
        <taxon>Meloidogyne</taxon>
    </lineage>
</organism>
<dbReference type="OMA" id="ISQCVYY"/>
<reference evidence="8" key="1">
    <citation type="submission" date="2016-11" db="UniProtKB">
        <authorList>
            <consortium name="WormBaseParasite"/>
        </authorList>
    </citation>
    <scope>IDENTIFICATION</scope>
</reference>
<evidence type="ECO:0000256" key="4">
    <source>
        <dbReference type="ARBA" id="ARBA00023136"/>
    </source>
</evidence>